<evidence type="ECO:0000256" key="1">
    <source>
        <dbReference type="SAM" id="MobiDB-lite"/>
    </source>
</evidence>
<dbReference type="SMART" id="SM00347">
    <property type="entry name" value="HTH_MARR"/>
    <property type="match status" value="1"/>
</dbReference>
<keyword evidence="4" id="KW-1185">Reference proteome</keyword>
<evidence type="ECO:0000313" key="4">
    <source>
        <dbReference type="Proteomes" id="UP001518140"/>
    </source>
</evidence>
<evidence type="ECO:0000259" key="2">
    <source>
        <dbReference type="SMART" id="SM00347"/>
    </source>
</evidence>
<dbReference type="InterPro" id="IPR000835">
    <property type="entry name" value="HTH_MarR-typ"/>
</dbReference>
<dbReference type="Pfam" id="PF01047">
    <property type="entry name" value="MarR"/>
    <property type="match status" value="1"/>
</dbReference>
<comment type="caution">
    <text evidence="3">The sequence shown here is derived from an EMBL/GenBank/DDBJ whole genome shotgun (WGS) entry which is preliminary data.</text>
</comment>
<feature type="domain" description="HTH marR-type" evidence="2">
    <location>
        <begin position="26"/>
        <end position="128"/>
    </location>
</feature>
<proteinExistence type="predicted"/>
<feature type="region of interest" description="Disordered" evidence="1">
    <location>
        <begin position="146"/>
        <end position="165"/>
    </location>
</feature>
<dbReference type="Gene3D" id="1.10.10.10">
    <property type="entry name" value="Winged helix-like DNA-binding domain superfamily/Winged helix DNA-binding domain"/>
    <property type="match status" value="1"/>
</dbReference>
<dbReference type="InterPro" id="IPR036390">
    <property type="entry name" value="WH_DNA-bd_sf"/>
</dbReference>
<gene>
    <name evidence="3" type="ORF">G6048_11950</name>
</gene>
<dbReference type="Proteomes" id="UP001518140">
    <property type="component" value="Unassembled WGS sequence"/>
</dbReference>
<accession>A0ABX0DMT5</accession>
<sequence>MDAREAGERIERELLILTRNRESSTPRGVRGGGALDRSAYALLSRLEVQGPMSIPDFVEAFGLAASTFTRQTSALLREGLVERTLDPDGGVARKFRLTEEGMKRLAAQREEIIDGLTQVVAEWQPERLQRFVADLRQFNTDIERITGRSWPRPTPQGTDEQHTRD</sequence>
<reference evidence="3 4" key="1">
    <citation type="submission" date="2020-02" db="EMBL/GenBank/DDBJ databases">
        <title>Whole-genome analyses of novel actinobacteria.</title>
        <authorList>
            <person name="Sahin N."/>
            <person name="Tokatli A."/>
        </authorList>
    </citation>
    <scope>NUCLEOTIDE SEQUENCE [LARGE SCALE GENOMIC DNA]</scope>
    <source>
        <strain evidence="3 4">YC419</strain>
    </source>
</reference>
<dbReference type="SUPFAM" id="SSF46785">
    <property type="entry name" value="Winged helix' DNA-binding domain"/>
    <property type="match status" value="1"/>
</dbReference>
<dbReference type="InterPro" id="IPR036388">
    <property type="entry name" value="WH-like_DNA-bd_sf"/>
</dbReference>
<dbReference type="RefSeq" id="WP_165339466.1">
    <property type="nucleotide sequence ID" value="NZ_JAAKZX010000028.1"/>
</dbReference>
<name>A0ABX0DMT5_9ACTN</name>
<dbReference type="EMBL" id="JAAKZX010000028">
    <property type="protein sequence ID" value="NGO42847.1"/>
    <property type="molecule type" value="Genomic_DNA"/>
</dbReference>
<organism evidence="3 4">
    <name type="scientific">Streptomyces ureilyticus</name>
    <dbReference type="NCBI Taxonomy" id="1775131"/>
    <lineage>
        <taxon>Bacteria</taxon>
        <taxon>Bacillati</taxon>
        <taxon>Actinomycetota</taxon>
        <taxon>Actinomycetes</taxon>
        <taxon>Kitasatosporales</taxon>
        <taxon>Streptomycetaceae</taxon>
        <taxon>Streptomyces</taxon>
    </lineage>
</organism>
<evidence type="ECO:0000313" key="3">
    <source>
        <dbReference type="EMBL" id="NGO42847.1"/>
    </source>
</evidence>
<protein>
    <submittedName>
        <fullName evidence="3">MarR family transcriptional regulator</fullName>
    </submittedName>
</protein>